<keyword evidence="4" id="KW-1185">Reference proteome</keyword>
<evidence type="ECO:0000259" key="3">
    <source>
        <dbReference type="Pfam" id="PF10536"/>
    </source>
</evidence>
<feature type="region of interest" description="Disordered" evidence="2">
    <location>
        <begin position="567"/>
        <end position="614"/>
    </location>
</feature>
<dbReference type="PANTHER" id="PTHR46033:SF8">
    <property type="entry name" value="PROTEIN MAINTENANCE OF MERISTEMS-LIKE"/>
    <property type="match status" value="1"/>
</dbReference>
<evidence type="ECO:0000256" key="2">
    <source>
        <dbReference type="SAM" id="MobiDB-lite"/>
    </source>
</evidence>
<feature type="compositionally biased region" description="Basic and acidic residues" evidence="2">
    <location>
        <begin position="580"/>
        <end position="602"/>
    </location>
</feature>
<feature type="compositionally biased region" description="Low complexity" evidence="2">
    <location>
        <begin position="570"/>
        <end position="579"/>
    </location>
</feature>
<feature type="region of interest" description="Disordered" evidence="2">
    <location>
        <begin position="529"/>
        <end position="555"/>
    </location>
</feature>
<reference evidence="4" key="1">
    <citation type="journal article" date="2013" name="Nat. Biotechnol.">
        <title>Draft genome sequence of chickpea (Cicer arietinum) provides a resource for trait improvement.</title>
        <authorList>
            <person name="Varshney R.K."/>
            <person name="Song C."/>
            <person name="Saxena R.K."/>
            <person name="Azam S."/>
            <person name="Yu S."/>
            <person name="Sharpe A.G."/>
            <person name="Cannon S."/>
            <person name="Baek J."/>
            <person name="Rosen B.D."/>
            <person name="Tar'an B."/>
            <person name="Millan T."/>
            <person name="Zhang X."/>
            <person name="Ramsay L.D."/>
            <person name="Iwata A."/>
            <person name="Wang Y."/>
            <person name="Nelson W."/>
            <person name="Farmer A.D."/>
            <person name="Gaur P.M."/>
            <person name="Soderlund C."/>
            <person name="Penmetsa R.V."/>
            <person name="Xu C."/>
            <person name="Bharti A.K."/>
            <person name="He W."/>
            <person name="Winter P."/>
            <person name="Zhao S."/>
            <person name="Hane J.K."/>
            <person name="Carrasquilla-Garcia N."/>
            <person name="Condie J.A."/>
            <person name="Upadhyaya H.D."/>
            <person name="Luo M.C."/>
            <person name="Thudi M."/>
            <person name="Gowda C.L."/>
            <person name="Singh N.P."/>
            <person name="Lichtenzveig J."/>
            <person name="Gali K.K."/>
            <person name="Rubio J."/>
            <person name="Nadarajan N."/>
            <person name="Dolezel J."/>
            <person name="Bansal K.C."/>
            <person name="Xu X."/>
            <person name="Edwards D."/>
            <person name="Zhang G."/>
            <person name="Kahl G."/>
            <person name="Gil J."/>
            <person name="Singh K.B."/>
            <person name="Datta S.K."/>
            <person name="Jackson S.A."/>
            <person name="Wang J."/>
            <person name="Cook D.R."/>
        </authorList>
    </citation>
    <scope>NUCLEOTIDE SEQUENCE [LARGE SCALE GENOMIC DNA]</scope>
    <source>
        <strain evidence="4">cv. CDC Frontier</strain>
    </source>
</reference>
<feature type="domain" description="Aminotransferase-like plant mobile" evidence="3">
    <location>
        <begin position="666"/>
        <end position="1006"/>
    </location>
</feature>
<dbReference type="PANTHER" id="PTHR46033">
    <property type="entry name" value="PROTEIN MAIN-LIKE 2"/>
    <property type="match status" value="1"/>
</dbReference>
<evidence type="ECO:0000313" key="4">
    <source>
        <dbReference type="Proteomes" id="UP000087171"/>
    </source>
</evidence>
<dbReference type="InterPro" id="IPR019557">
    <property type="entry name" value="AminoTfrase-like_pln_mobile"/>
</dbReference>
<protein>
    <submittedName>
        <fullName evidence="5">Uncharacterized protein LOC101492457 isoform X1</fullName>
    </submittedName>
</protein>
<gene>
    <name evidence="5" type="primary">LOC101492457</name>
</gene>
<feature type="compositionally biased region" description="Low complexity" evidence="2">
    <location>
        <begin position="480"/>
        <end position="491"/>
    </location>
</feature>
<organism evidence="4 5">
    <name type="scientific">Cicer arietinum</name>
    <name type="common">Chickpea</name>
    <name type="synonym">Garbanzo</name>
    <dbReference type="NCBI Taxonomy" id="3827"/>
    <lineage>
        <taxon>Eukaryota</taxon>
        <taxon>Viridiplantae</taxon>
        <taxon>Streptophyta</taxon>
        <taxon>Embryophyta</taxon>
        <taxon>Tracheophyta</taxon>
        <taxon>Spermatophyta</taxon>
        <taxon>Magnoliopsida</taxon>
        <taxon>eudicotyledons</taxon>
        <taxon>Gunneridae</taxon>
        <taxon>Pentapetalae</taxon>
        <taxon>rosids</taxon>
        <taxon>fabids</taxon>
        <taxon>Fabales</taxon>
        <taxon>Fabaceae</taxon>
        <taxon>Papilionoideae</taxon>
        <taxon>50 kb inversion clade</taxon>
        <taxon>NPAAA clade</taxon>
        <taxon>Hologalegina</taxon>
        <taxon>IRL clade</taxon>
        <taxon>Cicereae</taxon>
        <taxon>Cicer</taxon>
    </lineage>
</organism>
<reference evidence="5" key="2">
    <citation type="submission" date="2025-08" db="UniProtKB">
        <authorList>
            <consortium name="RefSeq"/>
        </authorList>
    </citation>
    <scope>IDENTIFICATION</scope>
    <source>
        <tissue evidence="5">Etiolated seedlings</tissue>
    </source>
</reference>
<dbReference type="RefSeq" id="XP_027192062.1">
    <property type="nucleotide sequence ID" value="XM_027336261.1"/>
</dbReference>
<evidence type="ECO:0000313" key="5">
    <source>
        <dbReference type="RefSeq" id="XP_027192062.1"/>
    </source>
</evidence>
<feature type="region of interest" description="Disordered" evidence="2">
    <location>
        <begin position="476"/>
        <end position="509"/>
    </location>
</feature>
<dbReference type="AlphaFoldDB" id="A0A3Q7YD73"/>
<dbReference type="GO" id="GO:0010073">
    <property type="term" value="P:meristem maintenance"/>
    <property type="evidence" value="ECO:0007669"/>
    <property type="project" value="InterPro"/>
</dbReference>
<proteinExistence type="predicted"/>
<feature type="coiled-coil region" evidence="1">
    <location>
        <begin position="52"/>
        <end position="79"/>
    </location>
</feature>
<name>A0A3Q7YD73_CICAR</name>
<sequence>MEPRPEHRIGSGEWRHRSELLNTSISELISELRDTFLRSDFDRVEETLVARETMLKAEIEEKKSEIRLLTEKVQLERLEKISVELELKRFKEGGNVGVLVVDEPCKKDGLEVSDIEHQSSSVVVKKNHAARPTKPIDRVEEEALVVREAMLKAVIEEKVREIGLPQEKSQFKNWGRLNFEIEVKMVRGERQGNEFVKVVGNGNRFGLDDGKIVKAGVGHEKCKFEILKNRGVGDVEDCVVAELEGEKVEVLAEKKRLVGEPNKEDGLGGFAGRSALGAVQKNHGTRLAKHIEIRPGNDLDCEEETLVVRQAMLKAAIEEKMREIRLMQEKNEFKSWGRLNFEVDVKMVEGERCGEELVKVGENGNGFGLDDGKVVKAELGHERCKLDGLKSSGVGNGEAHVVAELEGERVNVFAEKKRLAGEPSKKDGLGASDNEWKISSATFQKNLATKLVEPIGNLKRDFAGSREYVTKMNILDGLDSDSSSSSSSSSSDDFDMDIPPLTSFKSNKKMRTNAGQSWNELLTKLKQGTANHEGRCVRPTASAQAQRLEEPHEVQLERREWRAQQEQRRLQQQQAQQEAQQKEDIQQVEQTQHHAQPDHIDEPPQVDGYPGGPIDKSVLRTFGDHVATRLWDGVDRGELRVFSNGKKLKEVVIEHEEVEQLVKSSGLYSLLKCSYEMIDKGIISAFVERWHRDTNSFHLPIGEMTITLDDVSSLLHIPITGAFFSVNVLNKDDSANLLTELLGVTKAYAYAEFNVTRTTTVRYSWLLELYHQRCRDQHWEMAARAFLLFLVGCTLFSDKSAFAVSVAYLECFRDLNSCGGYAWGAAALAYLYDNLREASMHQTRTISGYLTLLQAWVYEHFPTLCVDCCRPLPRYVEANPRALRWKPKRDKGLVLPFRKVLDEIHVDQICWTPYKEHRLRRPFEDVCLFRGWIRWGPKMYAHLPDRVLRQYGHVQTIPRSPLEIIGQTTTLEEIDIIFTQYALHVVDAGAVVQGPADCTNDYMEWFNRISHPYIIRREPIHVGLSVAKSTHDVPSTANITKSFLVVNWYYLMTLNSSMS</sequence>
<dbReference type="OrthoDB" id="1431337at2759"/>
<dbReference type="InterPro" id="IPR044824">
    <property type="entry name" value="MAIN-like"/>
</dbReference>
<dbReference type="Proteomes" id="UP000087171">
    <property type="component" value="Chromosome Ca6"/>
</dbReference>
<keyword evidence="1" id="KW-0175">Coiled coil</keyword>
<evidence type="ECO:0000256" key="1">
    <source>
        <dbReference type="SAM" id="Coils"/>
    </source>
</evidence>
<accession>A0A3Q7YD73</accession>
<dbReference type="Pfam" id="PF10536">
    <property type="entry name" value="PMD"/>
    <property type="match status" value="1"/>
</dbReference>